<dbReference type="STRING" id="1509407.A0A0L1IW58"/>
<evidence type="ECO:0000313" key="4">
    <source>
        <dbReference type="Proteomes" id="UP000037505"/>
    </source>
</evidence>
<dbReference type="GeneID" id="26809009"/>
<dbReference type="RefSeq" id="XP_015404558.1">
    <property type="nucleotide sequence ID" value="XM_015552461.1"/>
</dbReference>
<dbReference type="Proteomes" id="UP000037505">
    <property type="component" value="Unassembled WGS sequence"/>
</dbReference>
<feature type="domain" description="Nudix hydrolase" evidence="2">
    <location>
        <begin position="204"/>
        <end position="363"/>
    </location>
</feature>
<protein>
    <recommendedName>
        <fullName evidence="2">Nudix hydrolase domain-containing protein</fullName>
    </recommendedName>
</protein>
<gene>
    <name evidence="3" type="ORF">ANOM_007205</name>
</gene>
<dbReference type="Gene3D" id="3.90.79.10">
    <property type="entry name" value="Nucleoside Triphosphate Pyrophosphohydrolase"/>
    <property type="match status" value="1"/>
</dbReference>
<dbReference type="GO" id="GO:0006754">
    <property type="term" value="P:ATP biosynthetic process"/>
    <property type="evidence" value="ECO:0007669"/>
    <property type="project" value="TreeGrafter"/>
</dbReference>
<evidence type="ECO:0000313" key="3">
    <source>
        <dbReference type="EMBL" id="KNG83635.1"/>
    </source>
</evidence>
<accession>A0A0L1IW58</accession>
<dbReference type="PANTHER" id="PTHR21340">
    <property type="entry name" value="DIADENOSINE 5,5-P1,P4-TETRAPHOSPHATE PYROPHOSPHOHYDROLASE MUTT"/>
    <property type="match status" value="1"/>
</dbReference>
<dbReference type="PROSITE" id="PS00893">
    <property type="entry name" value="NUDIX_BOX"/>
    <property type="match status" value="1"/>
</dbReference>
<reference evidence="3 4" key="1">
    <citation type="submission" date="2014-06" db="EMBL/GenBank/DDBJ databases">
        <title>The Genome of the Aflatoxigenic Filamentous Fungus Aspergillus nomius.</title>
        <authorList>
            <person name="Moore M.G."/>
            <person name="Shannon B.M."/>
            <person name="Brian M.M."/>
        </authorList>
    </citation>
    <scope>NUCLEOTIDE SEQUENCE [LARGE SCALE GENOMIC DNA]</scope>
    <source>
        <strain evidence="3 4">NRRL 13137</strain>
    </source>
</reference>
<dbReference type="EMBL" id="JNOM01000256">
    <property type="protein sequence ID" value="KNG83635.1"/>
    <property type="molecule type" value="Genomic_DNA"/>
</dbReference>
<evidence type="ECO:0000259" key="2">
    <source>
        <dbReference type="PROSITE" id="PS51462"/>
    </source>
</evidence>
<proteinExistence type="predicted"/>
<dbReference type="GO" id="GO:0004081">
    <property type="term" value="F:bis(5'-nucleosyl)-tetraphosphatase (asymmetrical) activity"/>
    <property type="evidence" value="ECO:0007669"/>
    <property type="project" value="TreeGrafter"/>
</dbReference>
<name>A0A0L1IW58_ASPN3</name>
<dbReference type="PROSITE" id="PS51462">
    <property type="entry name" value="NUDIX"/>
    <property type="match status" value="1"/>
</dbReference>
<dbReference type="InterPro" id="IPR051325">
    <property type="entry name" value="Nudix_hydrolase_domain"/>
</dbReference>
<dbReference type="GO" id="GO:0006167">
    <property type="term" value="P:AMP biosynthetic process"/>
    <property type="evidence" value="ECO:0007669"/>
    <property type="project" value="TreeGrafter"/>
</dbReference>
<dbReference type="InterPro" id="IPR000086">
    <property type="entry name" value="NUDIX_hydrolase_dom"/>
</dbReference>
<dbReference type="OrthoDB" id="7250310at2759"/>
<dbReference type="InterPro" id="IPR020084">
    <property type="entry name" value="NUDIX_hydrolase_CS"/>
</dbReference>
<organism evidence="3 4">
    <name type="scientific">Aspergillus nomiae NRRL (strain ATCC 15546 / NRRL 13137 / CBS 260.88 / M93)</name>
    <dbReference type="NCBI Taxonomy" id="1509407"/>
    <lineage>
        <taxon>Eukaryota</taxon>
        <taxon>Fungi</taxon>
        <taxon>Dikarya</taxon>
        <taxon>Ascomycota</taxon>
        <taxon>Pezizomycotina</taxon>
        <taxon>Eurotiomycetes</taxon>
        <taxon>Eurotiomycetidae</taxon>
        <taxon>Eurotiales</taxon>
        <taxon>Aspergillaceae</taxon>
        <taxon>Aspergillus</taxon>
        <taxon>Aspergillus subgen. Circumdati</taxon>
    </lineage>
</organism>
<dbReference type="AlphaFoldDB" id="A0A0L1IW58"/>
<dbReference type="PANTHER" id="PTHR21340:SF0">
    <property type="entry name" value="BIS(5'-NUCLEOSYL)-TETRAPHOSPHATASE [ASYMMETRICAL]"/>
    <property type="match status" value="1"/>
</dbReference>
<dbReference type="InterPro" id="IPR015797">
    <property type="entry name" value="NUDIX_hydrolase-like_dom_sf"/>
</dbReference>
<sequence>MSARLYMIANGDCITHVKPKCESGILLNGDCVVGNPTCPDNTDHRDQNCVSRELPKCTEEGYEWSELEKQCRSKEKTECPDRYRAENGQCVSGDLPDCGEHGTLQGKDCFSKQEPKCSDDTYWDGEDCRSPDEPDCGEGKCFKKEKNTCVAVEEPVCDDPDTVFDKVLNNEFPFQPTLPYANPKRYPPLMAASPNTTTQYTSDQFVESCGAILFDLSTPNKTVCLIHYRAKNEWLLAKGRRNCGETRHEAALREVREETGYQAHLHPVTMHTRAPPRDEQEHVPDIPRLYPALTEPFMVTIRQLDGDGVKIIWWYVAALDGGVGAGSPGGWGEEEFTPAFFSLGEAVERLSFEDDRAVLRKAIALVEAR</sequence>
<keyword evidence="4" id="KW-1185">Reference proteome</keyword>
<dbReference type="SUPFAM" id="SSF55811">
    <property type="entry name" value="Nudix"/>
    <property type="match status" value="1"/>
</dbReference>
<keyword evidence="1" id="KW-0378">Hydrolase</keyword>
<comment type="caution">
    <text evidence="3">The sequence shown here is derived from an EMBL/GenBank/DDBJ whole genome shotgun (WGS) entry which is preliminary data.</text>
</comment>
<dbReference type="Pfam" id="PF00293">
    <property type="entry name" value="NUDIX"/>
    <property type="match status" value="1"/>
</dbReference>
<evidence type="ECO:0000256" key="1">
    <source>
        <dbReference type="ARBA" id="ARBA00022801"/>
    </source>
</evidence>